<keyword evidence="8 9" id="KW-0472">Membrane</keyword>
<evidence type="ECO:0000256" key="8">
    <source>
        <dbReference type="ARBA" id="ARBA00023136"/>
    </source>
</evidence>
<evidence type="ECO:0000256" key="9">
    <source>
        <dbReference type="SAM" id="Phobius"/>
    </source>
</evidence>
<sequence length="257" mass="28372">MDFASFAGIISGISLILTAMFMGGEMGSFLNIPGIMIVFGGTIAATLLTFQISDVASAWKAAAIVFREDKEDPNVMVSTMVELCTLSRRQGIVALSKLEFEEDFLKKACNLIADGSKEDLMRDTLTIEIDSMKQRHFIIQDIFKKMAAYSPAFGMIGTLIGLIQMLTKLSDPETVGPNMAVALLTTFYGMILATLIFNPIAGKLRARTMLEVINLEIIFEGAISILSDNNPMLVYEKLSSYIPAKLRKPMQRKMMKK</sequence>
<dbReference type="InterPro" id="IPR047055">
    <property type="entry name" value="MotA-like"/>
</dbReference>
<evidence type="ECO:0000256" key="3">
    <source>
        <dbReference type="ARBA" id="ARBA00022448"/>
    </source>
</evidence>
<dbReference type="KEGG" id="nva:G3M78_11860"/>
<dbReference type="GO" id="GO:0005886">
    <property type="term" value="C:plasma membrane"/>
    <property type="evidence" value="ECO:0007669"/>
    <property type="project" value="UniProtKB-SubCell"/>
</dbReference>
<evidence type="ECO:0000313" key="12">
    <source>
        <dbReference type="Proteomes" id="UP000594464"/>
    </source>
</evidence>
<feature type="transmembrane region" description="Helical" evidence="9">
    <location>
        <begin position="30"/>
        <end position="50"/>
    </location>
</feature>
<feature type="transmembrane region" description="Helical" evidence="9">
    <location>
        <begin position="179"/>
        <end position="201"/>
    </location>
</feature>
<evidence type="ECO:0000256" key="5">
    <source>
        <dbReference type="ARBA" id="ARBA00022692"/>
    </source>
</evidence>
<comment type="similarity">
    <text evidence="2">Belongs to the MotA family.</text>
</comment>
<evidence type="ECO:0000256" key="6">
    <source>
        <dbReference type="ARBA" id="ARBA00022779"/>
    </source>
</evidence>
<organism evidence="11 12">
    <name type="scientific">Candidatus Nitrohelix vancouverensis</name>
    <dbReference type="NCBI Taxonomy" id="2705534"/>
    <lineage>
        <taxon>Bacteria</taxon>
        <taxon>Pseudomonadati</taxon>
        <taxon>Nitrospinota/Tectimicrobiota group</taxon>
        <taxon>Nitrospinota</taxon>
        <taxon>Nitrospinia</taxon>
        <taxon>Nitrospinales</taxon>
        <taxon>Nitrospinaceae</taxon>
        <taxon>Candidatus Nitrohelix</taxon>
    </lineage>
</organism>
<dbReference type="Pfam" id="PF01618">
    <property type="entry name" value="MotA_ExbB"/>
    <property type="match status" value="1"/>
</dbReference>
<dbReference type="PANTHER" id="PTHR30433">
    <property type="entry name" value="CHEMOTAXIS PROTEIN MOTA"/>
    <property type="match status" value="1"/>
</dbReference>
<keyword evidence="5 9" id="KW-0812">Transmembrane</keyword>
<keyword evidence="7 9" id="KW-1133">Transmembrane helix</keyword>
<feature type="transmembrane region" description="Helical" evidence="9">
    <location>
        <begin position="7"/>
        <end position="24"/>
    </location>
</feature>
<evidence type="ECO:0000256" key="2">
    <source>
        <dbReference type="ARBA" id="ARBA00008038"/>
    </source>
</evidence>
<reference evidence="12" key="1">
    <citation type="submission" date="2020-02" db="EMBL/GenBank/DDBJ databases">
        <title>Genomic and physiological characterization of two novel Nitrospinaceae genera.</title>
        <authorList>
            <person name="Mueller A.J."/>
            <person name="Jung M.-Y."/>
            <person name="Strachan C.R."/>
            <person name="Herbold C.W."/>
            <person name="Kirkegaard R.H."/>
            <person name="Daims H."/>
        </authorList>
    </citation>
    <scope>NUCLEOTIDE SEQUENCE [LARGE SCALE GENOMIC DNA]</scope>
</reference>
<evidence type="ECO:0000259" key="10">
    <source>
        <dbReference type="Pfam" id="PF01618"/>
    </source>
</evidence>
<keyword evidence="3" id="KW-0813">Transport</keyword>
<keyword evidence="6" id="KW-0283">Flagellar rotation</keyword>
<dbReference type="InterPro" id="IPR000540">
    <property type="entry name" value="Flag_MotA_CS"/>
</dbReference>
<dbReference type="EMBL" id="CP048620">
    <property type="protein sequence ID" value="QPJ66051.1"/>
    <property type="molecule type" value="Genomic_DNA"/>
</dbReference>
<feature type="transmembrane region" description="Helical" evidence="9">
    <location>
        <begin position="146"/>
        <end position="167"/>
    </location>
</feature>
<protein>
    <submittedName>
        <fullName evidence="11">Motility protein A</fullName>
    </submittedName>
</protein>
<evidence type="ECO:0000256" key="1">
    <source>
        <dbReference type="ARBA" id="ARBA00004651"/>
    </source>
</evidence>
<dbReference type="InterPro" id="IPR002898">
    <property type="entry name" value="MotA_ExbB_proton_chnl"/>
</dbReference>
<dbReference type="Proteomes" id="UP000594464">
    <property type="component" value="Chromosome"/>
</dbReference>
<name>A0A7T0C3U5_9BACT</name>
<proteinExistence type="inferred from homology"/>
<dbReference type="AlphaFoldDB" id="A0A7T0C3U5"/>
<comment type="subcellular location">
    <subcellularLocation>
        <location evidence="1">Cell membrane</location>
        <topology evidence="1">Multi-pass membrane protein</topology>
    </subcellularLocation>
</comment>
<dbReference type="PROSITE" id="PS01307">
    <property type="entry name" value="MOTA"/>
    <property type="match status" value="1"/>
</dbReference>
<dbReference type="PANTHER" id="PTHR30433:SF2">
    <property type="entry name" value="MOTILITY PROTEIN A"/>
    <property type="match status" value="1"/>
</dbReference>
<evidence type="ECO:0000256" key="7">
    <source>
        <dbReference type="ARBA" id="ARBA00022989"/>
    </source>
</evidence>
<dbReference type="GO" id="GO:0071978">
    <property type="term" value="P:bacterial-type flagellum-dependent swarming motility"/>
    <property type="evidence" value="ECO:0007669"/>
    <property type="project" value="InterPro"/>
</dbReference>
<keyword evidence="4" id="KW-1003">Cell membrane</keyword>
<feature type="domain" description="MotA/TolQ/ExbB proton channel" evidence="10">
    <location>
        <begin position="99"/>
        <end position="214"/>
    </location>
</feature>
<accession>A0A7T0C3U5</accession>
<evidence type="ECO:0000256" key="4">
    <source>
        <dbReference type="ARBA" id="ARBA00022475"/>
    </source>
</evidence>
<gene>
    <name evidence="11" type="ORF">G3M78_11860</name>
</gene>
<evidence type="ECO:0000313" key="11">
    <source>
        <dbReference type="EMBL" id="QPJ66051.1"/>
    </source>
</evidence>
<dbReference type="GO" id="GO:0006935">
    <property type="term" value="P:chemotaxis"/>
    <property type="evidence" value="ECO:0007669"/>
    <property type="project" value="InterPro"/>
</dbReference>